<accession>A0A6N7L8P3</accession>
<evidence type="ECO:0000313" key="3">
    <source>
        <dbReference type="Proteomes" id="UP000439983"/>
    </source>
</evidence>
<feature type="compositionally biased region" description="Basic and acidic residues" evidence="1">
    <location>
        <begin position="44"/>
        <end position="74"/>
    </location>
</feature>
<evidence type="ECO:0000256" key="1">
    <source>
        <dbReference type="SAM" id="MobiDB-lite"/>
    </source>
</evidence>
<dbReference type="AlphaFoldDB" id="A0A6N7L8P3"/>
<proteinExistence type="predicted"/>
<dbReference type="RefSeq" id="WP_153436449.1">
    <property type="nucleotide sequence ID" value="NZ_CP121659.1"/>
</dbReference>
<dbReference type="Proteomes" id="UP000439983">
    <property type="component" value="Unassembled WGS sequence"/>
</dbReference>
<feature type="compositionally biased region" description="Basic and acidic residues" evidence="1">
    <location>
        <begin position="1"/>
        <end position="35"/>
    </location>
</feature>
<comment type="caution">
    <text evidence="2">The sequence shown here is derived from an EMBL/GenBank/DDBJ whole genome shotgun (WGS) entry which is preliminary data.</text>
</comment>
<dbReference type="EMBL" id="WITC01000007">
    <property type="protein sequence ID" value="MQX13315.1"/>
    <property type="molecule type" value="Genomic_DNA"/>
</dbReference>
<protein>
    <submittedName>
        <fullName evidence="2">Uncharacterized protein</fullName>
    </submittedName>
</protein>
<gene>
    <name evidence="2" type="ORF">GHK62_00680</name>
</gene>
<organism evidence="2 3">
    <name type="scientific">Sinorhizobium terangae</name>
    <dbReference type="NCBI Taxonomy" id="110322"/>
    <lineage>
        <taxon>Bacteria</taxon>
        <taxon>Pseudomonadati</taxon>
        <taxon>Pseudomonadota</taxon>
        <taxon>Alphaproteobacteria</taxon>
        <taxon>Hyphomicrobiales</taxon>
        <taxon>Rhizobiaceae</taxon>
        <taxon>Sinorhizobium/Ensifer group</taxon>
        <taxon>Sinorhizobium</taxon>
    </lineage>
</organism>
<reference evidence="2 3" key="1">
    <citation type="journal article" date="2013" name="Genome Biol.">
        <title>Comparative genomics of the core and accessory genomes of 48 Sinorhizobium strains comprising five genospecies.</title>
        <authorList>
            <person name="Sugawara M."/>
            <person name="Epstein B."/>
            <person name="Badgley B.D."/>
            <person name="Unno T."/>
            <person name="Xu L."/>
            <person name="Reese J."/>
            <person name="Gyaneshwar P."/>
            <person name="Denny R."/>
            <person name="Mudge J."/>
            <person name="Bharti A.K."/>
            <person name="Farmer A.D."/>
            <person name="May G.D."/>
            <person name="Woodward J.E."/>
            <person name="Medigue C."/>
            <person name="Vallenet D."/>
            <person name="Lajus A."/>
            <person name="Rouy Z."/>
            <person name="Martinez-Vaz B."/>
            <person name="Tiffin P."/>
            <person name="Young N.D."/>
            <person name="Sadowsky M.J."/>
        </authorList>
    </citation>
    <scope>NUCLEOTIDE SEQUENCE [LARGE SCALE GENOMIC DNA]</scope>
    <source>
        <strain evidence="2 3">USDA4894</strain>
    </source>
</reference>
<evidence type="ECO:0000313" key="2">
    <source>
        <dbReference type="EMBL" id="MQX13315.1"/>
    </source>
</evidence>
<sequence length="80" mass="9366">MVGRKTHEQQQRVLQRREDTSNASKDFDAEAELHRSKALRKAYRKGDSLDTEHSDAREEDDRSMTRGKNQESRHHQSSKS</sequence>
<feature type="region of interest" description="Disordered" evidence="1">
    <location>
        <begin position="1"/>
        <end position="80"/>
    </location>
</feature>
<name>A0A6N7L8P3_SINTE</name>
<dbReference type="OrthoDB" id="7950817at2"/>
<keyword evidence="3" id="KW-1185">Reference proteome</keyword>